<evidence type="ECO:0000313" key="3">
    <source>
        <dbReference type="Proteomes" id="UP000184520"/>
    </source>
</evidence>
<keyword evidence="3" id="KW-1185">Reference proteome</keyword>
<dbReference type="EMBL" id="FQWD01000002">
    <property type="protein sequence ID" value="SHG15845.1"/>
    <property type="molecule type" value="Genomic_DNA"/>
</dbReference>
<dbReference type="Proteomes" id="UP000184520">
    <property type="component" value="Unassembled WGS sequence"/>
</dbReference>
<accession>A0A1M5HIS6</accession>
<dbReference type="AlphaFoldDB" id="A0A1M5HIS6"/>
<dbReference type="STRING" id="634436.SAMN05216361_1490"/>
<organism evidence="2 3">
    <name type="scientific">Marisediminitalea aggregata</name>
    <dbReference type="NCBI Taxonomy" id="634436"/>
    <lineage>
        <taxon>Bacteria</taxon>
        <taxon>Pseudomonadati</taxon>
        <taxon>Pseudomonadota</taxon>
        <taxon>Gammaproteobacteria</taxon>
        <taxon>Alteromonadales</taxon>
        <taxon>Alteromonadaceae</taxon>
        <taxon>Marisediminitalea</taxon>
    </lineage>
</organism>
<evidence type="ECO:0000313" key="2">
    <source>
        <dbReference type="EMBL" id="SHG15845.1"/>
    </source>
</evidence>
<proteinExistence type="predicted"/>
<sequence length="166" mass="19512">MRAEWEIERKFVVTFLPEGLLDTRQPVKVRQGYISSDGERQVRILDEGGNYTMIISQGFGHKRQDTRMAISAEQFEQLWPLTQHMRVEKQRYRIGFFGHSLILDVFAGHLEPLMLVEVEFDSEMNSRQFLPPDFAEFEVTHRREYQNVHLAKFGLPDTLAMVSCQY</sequence>
<feature type="active site" description="Proton acceptor" evidence="1">
    <location>
        <position position="33"/>
    </location>
</feature>
<dbReference type="PANTHER" id="PTHR40114:SF1">
    <property type="entry name" value="SLR0698 PROTEIN"/>
    <property type="match status" value="1"/>
</dbReference>
<dbReference type="SUPFAM" id="SSF55154">
    <property type="entry name" value="CYTH-like phosphatases"/>
    <property type="match status" value="1"/>
</dbReference>
<name>A0A1M5HIS6_9ALTE</name>
<dbReference type="RefSeq" id="WP_073320133.1">
    <property type="nucleotide sequence ID" value="NZ_FQWD01000002.1"/>
</dbReference>
<protein>
    <submittedName>
        <fullName evidence="2">CYTH domain-containing protein</fullName>
    </submittedName>
</protein>
<dbReference type="PANTHER" id="PTHR40114">
    <property type="entry name" value="SLR0698 PROTEIN"/>
    <property type="match status" value="1"/>
</dbReference>
<reference evidence="3" key="1">
    <citation type="submission" date="2016-11" db="EMBL/GenBank/DDBJ databases">
        <authorList>
            <person name="Varghese N."/>
            <person name="Submissions S."/>
        </authorList>
    </citation>
    <scope>NUCLEOTIDE SEQUENCE [LARGE SCALE GENOMIC DNA]</scope>
    <source>
        <strain evidence="3">CGMCC 1.8995</strain>
    </source>
</reference>
<dbReference type="OrthoDB" id="9805588at2"/>
<dbReference type="Gene3D" id="2.40.320.10">
    <property type="entry name" value="Hypothetical Protein Pfu-838710-001"/>
    <property type="match status" value="1"/>
</dbReference>
<gene>
    <name evidence="2" type="ORF">SAMN05216361_1490</name>
</gene>
<dbReference type="InterPro" id="IPR033469">
    <property type="entry name" value="CYTH-like_dom_sf"/>
</dbReference>
<dbReference type="InterPro" id="IPR012042">
    <property type="entry name" value="NeuTTM/CthTTM-like"/>
</dbReference>
<evidence type="ECO:0000256" key="1">
    <source>
        <dbReference type="PIRSR" id="PIRSR016487-1"/>
    </source>
</evidence>
<dbReference type="PIRSF" id="PIRSF016487">
    <property type="entry name" value="CYTH_UCP016487"/>
    <property type="match status" value="1"/>
</dbReference>